<keyword evidence="1" id="KW-0808">Transferase</keyword>
<dbReference type="Pfam" id="PF17917">
    <property type="entry name" value="RT_RNaseH"/>
    <property type="match status" value="1"/>
</dbReference>
<dbReference type="InterPro" id="IPR043502">
    <property type="entry name" value="DNA/RNA_pol_sf"/>
</dbReference>
<evidence type="ECO:0000256" key="4">
    <source>
        <dbReference type="ARBA" id="ARBA00022759"/>
    </source>
</evidence>
<keyword evidence="6" id="KW-0695">RNA-directed DNA polymerase</keyword>
<dbReference type="InterPro" id="IPR050951">
    <property type="entry name" value="Retrovirus_Pol_polyprotein"/>
</dbReference>
<dbReference type="CDD" id="cd09274">
    <property type="entry name" value="RNase_HI_RT_Ty3"/>
    <property type="match status" value="1"/>
</dbReference>
<dbReference type="PANTHER" id="PTHR37984:SF13">
    <property type="entry name" value="RIBONUCLEASE H"/>
    <property type="match status" value="1"/>
</dbReference>
<protein>
    <recommendedName>
        <fullName evidence="7">Reverse transcriptase RNase H-like domain-containing protein</fullName>
    </recommendedName>
</protein>
<keyword evidence="9" id="KW-1185">Reference proteome</keyword>
<evidence type="ECO:0000259" key="7">
    <source>
        <dbReference type="Pfam" id="PF17917"/>
    </source>
</evidence>
<dbReference type="Proteomes" id="UP001497482">
    <property type="component" value="Chromosome 15"/>
</dbReference>
<evidence type="ECO:0000313" key="9">
    <source>
        <dbReference type="Proteomes" id="UP001497482"/>
    </source>
</evidence>
<evidence type="ECO:0000256" key="3">
    <source>
        <dbReference type="ARBA" id="ARBA00022722"/>
    </source>
</evidence>
<dbReference type="GO" id="GO:0003964">
    <property type="term" value="F:RNA-directed DNA polymerase activity"/>
    <property type="evidence" value="ECO:0007669"/>
    <property type="project" value="UniProtKB-KW"/>
</dbReference>
<dbReference type="InterPro" id="IPR041373">
    <property type="entry name" value="RT_RNaseH"/>
</dbReference>
<keyword evidence="4" id="KW-0255">Endonuclease</keyword>
<keyword evidence="5" id="KW-0378">Hydrolase</keyword>
<evidence type="ECO:0000256" key="1">
    <source>
        <dbReference type="ARBA" id="ARBA00022679"/>
    </source>
</evidence>
<proteinExistence type="predicted"/>
<dbReference type="GO" id="GO:0004519">
    <property type="term" value="F:endonuclease activity"/>
    <property type="evidence" value="ECO:0007669"/>
    <property type="project" value="UniProtKB-KW"/>
</dbReference>
<keyword evidence="3" id="KW-0540">Nuclease</keyword>
<sequence length="262" mass="30112">MSDNEGANQANAVAGGMAAAMLGTLSRELAQHCNYGDKLKEMLRYRLVCGIAEDRIQRRLLAEPDLTFEKALKITQAIETANRDVRDLQPTLDSAAGKNATPMTVHKVGTENKRQNGQERPIGFMSRTLTPAESNYSQLDKEGLAVMFGIQRFHKYLYGRRWAVTLRAYEYEIVYKPGKYHSNADALSRLPLPQPSTEKVQEDRVLMMEDALLISETKCVGMWTRYWTDLNKKTLLTRRERHLRQYHLCRLTLHHCQRNLEQ</sequence>
<evidence type="ECO:0000256" key="5">
    <source>
        <dbReference type="ARBA" id="ARBA00022801"/>
    </source>
</evidence>
<feature type="domain" description="Reverse transcriptase RNase H-like" evidence="7">
    <location>
        <begin position="113"/>
        <end position="164"/>
    </location>
</feature>
<dbReference type="AlphaFoldDB" id="A0AAV2JV68"/>
<name>A0AAV2JV68_KNICA</name>
<accession>A0AAV2JV68</accession>
<dbReference type="GO" id="GO:0016787">
    <property type="term" value="F:hydrolase activity"/>
    <property type="evidence" value="ECO:0007669"/>
    <property type="project" value="UniProtKB-KW"/>
</dbReference>
<organism evidence="8 9">
    <name type="scientific">Knipowitschia caucasica</name>
    <name type="common">Caucasian dwarf goby</name>
    <name type="synonym">Pomatoschistus caucasicus</name>
    <dbReference type="NCBI Taxonomy" id="637954"/>
    <lineage>
        <taxon>Eukaryota</taxon>
        <taxon>Metazoa</taxon>
        <taxon>Chordata</taxon>
        <taxon>Craniata</taxon>
        <taxon>Vertebrata</taxon>
        <taxon>Euteleostomi</taxon>
        <taxon>Actinopterygii</taxon>
        <taxon>Neopterygii</taxon>
        <taxon>Teleostei</taxon>
        <taxon>Neoteleostei</taxon>
        <taxon>Acanthomorphata</taxon>
        <taxon>Gobiaria</taxon>
        <taxon>Gobiiformes</taxon>
        <taxon>Gobioidei</taxon>
        <taxon>Gobiidae</taxon>
        <taxon>Gobiinae</taxon>
        <taxon>Knipowitschia</taxon>
    </lineage>
</organism>
<evidence type="ECO:0000256" key="6">
    <source>
        <dbReference type="ARBA" id="ARBA00022918"/>
    </source>
</evidence>
<gene>
    <name evidence="8" type="ORF">KC01_LOCUS12342</name>
</gene>
<dbReference type="PANTHER" id="PTHR37984">
    <property type="entry name" value="PROTEIN CBG26694"/>
    <property type="match status" value="1"/>
</dbReference>
<dbReference type="SUPFAM" id="SSF56672">
    <property type="entry name" value="DNA/RNA polymerases"/>
    <property type="match status" value="1"/>
</dbReference>
<dbReference type="EMBL" id="OZ035837">
    <property type="protein sequence ID" value="CAL1581593.1"/>
    <property type="molecule type" value="Genomic_DNA"/>
</dbReference>
<evidence type="ECO:0000256" key="2">
    <source>
        <dbReference type="ARBA" id="ARBA00022695"/>
    </source>
</evidence>
<evidence type="ECO:0000313" key="8">
    <source>
        <dbReference type="EMBL" id="CAL1581593.1"/>
    </source>
</evidence>
<reference evidence="8 9" key="1">
    <citation type="submission" date="2024-04" db="EMBL/GenBank/DDBJ databases">
        <authorList>
            <person name="Waldvogel A.-M."/>
            <person name="Schoenle A."/>
        </authorList>
    </citation>
    <scope>NUCLEOTIDE SEQUENCE [LARGE SCALE GENOMIC DNA]</scope>
</reference>
<keyword evidence="2" id="KW-0548">Nucleotidyltransferase</keyword>